<keyword evidence="9" id="KW-1185">Reference proteome</keyword>
<dbReference type="PANTHER" id="PTHR30606">
    <property type="entry name" value="LIPID A BIOSYNTHESIS LAUROYL ACYLTRANSFERASE"/>
    <property type="match status" value="1"/>
</dbReference>
<keyword evidence="7" id="KW-0812">Transmembrane</keyword>
<dbReference type="CDD" id="cd07984">
    <property type="entry name" value="LPLAT_LABLAT-like"/>
    <property type="match status" value="1"/>
</dbReference>
<evidence type="ECO:0000313" key="9">
    <source>
        <dbReference type="Proteomes" id="UP000035337"/>
    </source>
</evidence>
<gene>
    <name evidence="8" type="primary">lpxP</name>
    <name evidence="8" type="ORF">Epro_0081</name>
</gene>
<evidence type="ECO:0000256" key="3">
    <source>
        <dbReference type="ARBA" id="ARBA00022519"/>
    </source>
</evidence>
<dbReference type="Pfam" id="PF03279">
    <property type="entry name" value="Lip_A_acyltrans"/>
    <property type="match status" value="1"/>
</dbReference>
<feature type="transmembrane region" description="Helical" evidence="7">
    <location>
        <begin position="12"/>
        <end position="28"/>
    </location>
</feature>
<comment type="subcellular location">
    <subcellularLocation>
        <location evidence="1">Cell inner membrane</location>
    </subcellularLocation>
</comment>
<dbReference type="Proteomes" id="UP000035337">
    <property type="component" value="Chromosome"/>
</dbReference>
<organism evidence="8 9">
    <name type="scientific">Endomicrobium proavitum</name>
    <dbReference type="NCBI Taxonomy" id="1408281"/>
    <lineage>
        <taxon>Bacteria</taxon>
        <taxon>Pseudomonadati</taxon>
        <taxon>Elusimicrobiota</taxon>
        <taxon>Endomicrobiia</taxon>
        <taxon>Endomicrobiales</taxon>
        <taxon>Endomicrobiaceae</taxon>
        <taxon>Endomicrobium</taxon>
    </lineage>
</organism>
<dbReference type="GO" id="GO:0016746">
    <property type="term" value="F:acyltransferase activity"/>
    <property type="evidence" value="ECO:0007669"/>
    <property type="project" value="UniProtKB-KW"/>
</dbReference>
<dbReference type="PANTHER" id="PTHR30606:SF10">
    <property type="entry name" value="PHOSPHATIDYLINOSITOL MANNOSIDE ACYLTRANSFERASE"/>
    <property type="match status" value="1"/>
</dbReference>
<accession>A0A0G3WHW4</accession>
<dbReference type="InterPro" id="IPR004960">
    <property type="entry name" value="LipA_acyltrans"/>
</dbReference>
<protein>
    <submittedName>
        <fullName evidence="8">Putative Lipid A biosynthesis acyltransferase</fullName>
    </submittedName>
</protein>
<proteinExistence type="predicted"/>
<evidence type="ECO:0000256" key="2">
    <source>
        <dbReference type="ARBA" id="ARBA00022475"/>
    </source>
</evidence>
<dbReference type="EMBL" id="CP009498">
    <property type="protein sequence ID" value="AKL97460.1"/>
    <property type="molecule type" value="Genomic_DNA"/>
</dbReference>
<dbReference type="RefSeq" id="WP_052569564.1">
    <property type="nucleotide sequence ID" value="NZ_CP009498.1"/>
</dbReference>
<evidence type="ECO:0000256" key="1">
    <source>
        <dbReference type="ARBA" id="ARBA00004533"/>
    </source>
</evidence>
<evidence type="ECO:0000256" key="5">
    <source>
        <dbReference type="ARBA" id="ARBA00023136"/>
    </source>
</evidence>
<dbReference type="GO" id="GO:0005886">
    <property type="term" value="C:plasma membrane"/>
    <property type="evidence" value="ECO:0007669"/>
    <property type="project" value="UniProtKB-SubCell"/>
</dbReference>
<keyword evidence="6 8" id="KW-0012">Acyltransferase</keyword>
<evidence type="ECO:0000313" key="8">
    <source>
        <dbReference type="EMBL" id="AKL97460.1"/>
    </source>
</evidence>
<keyword evidence="3" id="KW-0997">Cell inner membrane</keyword>
<dbReference type="AlphaFoldDB" id="A0A0G3WHW4"/>
<keyword evidence="2" id="KW-1003">Cell membrane</keyword>
<name>A0A0G3WHW4_9BACT</name>
<keyword evidence="7" id="KW-1133">Transmembrane helix</keyword>
<dbReference type="KEGG" id="epo:Epro_0081"/>
<dbReference type="OrthoDB" id="9801955at2"/>
<evidence type="ECO:0000256" key="4">
    <source>
        <dbReference type="ARBA" id="ARBA00022679"/>
    </source>
</evidence>
<dbReference type="STRING" id="1408281.Epro_0081"/>
<dbReference type="PIRSF" id="PIRSF026649">
    <property type="entry name" value="MsbB"/>
    <property type="match status" value="1"/>
</dbReference>
<dbReference type="GO" id="GO:0009247">
    <property type="term" value="P:glycolipid biosynthetic process"/>
    <property type="evidence" value="ECO:0007669"/>
    <property type="project" value="UniProtKB-ARBA"/>
</dbReference>
<sequence>MSAIKKIRRKIYYYVAFVVSKVVLAIPYKFSVGVLGPFFGAIGYCAARSSTAIAKKNLRECFPKKSEKEISKIAKAVFINQGKNFFELANFPKLNKERLEKIASVENADLIKKSLDKGKGILFVSAHVGNWEIIAAMTAGFGVPVNVVAKRIYIEGLNNMLVGYRTSKNVKVILKDSPDTARKLIKALKGGEIIAMLIDQDTNVPGVFVDFFGKPAWTPSGLAVLALKTGAQVLVGLDCRVGKYAHKGIISGPVLIEPSGNFNNDVAALTQKATNVLENYIKKYPEQWVWFHERWKTKQT</sequence>
<evidence type="ECO:0000256" key="7">
    <source>
        <dbReference type="SAM" id="Phobius"/>
    </source>
</evidence>
<keyword evidence="5 7" id="KW-0472">Membrane</keyword>
<evidence type="ECO:0000256" key="6">
    <source>
        <dbReference type="ARBA" id="ARBA00023315"/>
    </source>
</evidence>
<reference evidence="8 9" key="1">
    <citation type="submission" date="2014-09" db="EMBL/GenBank/DDBJ databases">
        <title>Complete genome sequence of Endomicrobium proavitum.</title>
        <authorList>
            <person name="Zheng H."/>
        </authorList>
    </citation>
    <scope>NUCLEOTIDE SEQUENCE [LARGE SCALE GENOMIC DNA]</scope>
    <source>
        <strain evidence="8 9">Rsa215</strain>
    </source>
</reference>
<keyword evidence="4 8" id="KW-0808">Transferase</keyword>